<dbReference type="FunFam" id="2.40.30.20:FF:000003">
    <property type="entry name" value="Riboflavin synthase, alpha subunit"/>
    <property type="match status" value="1"/>
</dbReference>
<evidence type="ECO:0000256" key="7">
    <source>
        <dbReference type="ARBA" id="ARBA00022679"/>
    </source>
</evidence>
<dbReference type="InterPro" id="IPR017938">
    <property type="entry name" value="Riboflavin_synthase-like_b-brl"/>
</dbReference>
<comment type="pathway">
    <text evidence="3">Cofactor biosynthesis; riboflavin biosynthesis; riboflavin from 2-hydroxy-3-oxobutyl phosphate and 5-amino-6-(D-ribitylamino)uracil: step 2/2.</text>
</comment>
<dbReference type="InterPro" id="IPR026017">
    <property type="entry name" value="Lumazine-bd_dom"/>
</dbReference>
<dbReference type="InterPro" id="IPR001783">
    <property type="entry name" value="Lumazine-bd"/>
</dbReference>
<proteinExistence type="predicted"/>
<dbReference type="AlphaFoldDB" id="A0A6J6N4A1"/>
<dbReference type="NCBIfam" id="NF009566">
    <property type="entry name" value="PRK13020.1"/>
    <property type="match status" value="1"/>
</dbReference>
<evidence type="ECO:0000256" key="5">
    <source>
        <dbReference type="ARBA" id="ARBA00013950"/>
    </source>
</evidence>
<name>A0A6J6N4A1_9ZZZZ</name>
<reference evidence="10" key="1">
    <citation type="submission" date="2020-05" db="EMBL/GenBank/DDBJ databases">
        <authorList>
            <person name="Chiriac C."/>
            <person name="Salcher M."/>
            <person name="Ghai R."/>
            <person name="Kavagutti S V."/>
        </authorList>
    </citation>
    <scope>NUCLEOTIDE SEQUENCE</scope>
</reference>
<evidence type="ECO:0000256" key="8">
    <source>
        <dbReference type="ARBA" id="ARBA00022737"/>
    </source>
</evidence>
<evidence type="ECO:0000256" key="6">
    <source>
        <dbReference type="ARBA" id="ARBA00022619"/>
    </source>
</evidence>
<dbReference type="PIRSF" id="PIRSF000498">
    <property type="entry name" value="Riboflavin_syn_A"/>
    <property type="match status" value="1"/>
</dbReference>
<keyword evidence="7" id="KW-0808">Transferase</keyword>
<dbReference type="NCBIfam" id="NF006767">
    <property type="entry name" value="PRK09289.1"/>
    <property type="match status" value="1"/>
</dbReference>
<evidence type="ECO:0000256" key="2">
    <source>
        <dbReference type="ARBA" id="ARBA00002803"/>
    </source>
</evidence>
<dbReference type="GO" id="GO:0004746">
    <property type="term" value="F:riboflavin synthase activity"/>
    <property type="evidence" value="ECO:0007669"/>
    <property type="project" value="UniProtKB-EC"/>
</dbReference>
<comment type="function">
    <text evidence="2">Catalyzes the dismutation of two molecules of 6,7-dimethyl-8-ribityllumazine, resulting in the formation of riboflavin and 5-amino-6-(D-ribitylamino)uracil.</text>
</comment>
<gene>
    <name evidence="10" type="ORF">UFOPK2370_00323</name>
</gene>
<protein>
    <recommendedName>
        <fullName evidence="5">Riboflavin synthase</fullName>
        <ecNumber evidence="4">2.5.1.9</ecNumber>
    </recommendedName>
</protein>
<dbReference type="EC" id="2.5.1.9" evidence="4"/>
<evidence type="ECO:0000313" key="10">
    <source>
        <dbReference type="EMBL" id="CAB4681460.1"/>
    </source>
</evidence>
<dbReference type="GO" id="GO:0009231">
    <property type="term" value="P:riboflavin biosynthetic process"/>
    <property type="evidence" value="ECO:0007669"/>
    <property type="project" value="UniProtKB-KW"/>
</dbReference>
<evidence type="ECO:0000256" key="4">
    <source>
        <dbReference type="ARBA" id="ARBA00012827"/>
    </source>
</evidence>
<dbReference type="FunFam" id="2.40.30.20:FF:000004">
    <property type="entry name" value="Riboflavin synthase, alpha subunit"/>
    <property type="match status" value="1"/>
</dbReference>
<comment type="catalytic activity">
    <reaction evidence="1">
        <text>2 6,7-dimethyl-8-(1-D-ribityl)lumazine + H(+) = 5-amino-6-(D-ribitylamino)uracil + riboflavin</text>
        <dbReference type="Rhea" id="RHEA:20772"/>
        <dbReference type="ChEBI" id="CHEBI:15378"/>
        <dbReference type="ChEBI" id="CHEBI:15934"/>
        <dbReference type="ChEBI" id="CHEBI:57986"/>
        <dbReference type="ChEBI" id="CHEBI:58201"/>
        <dbReference type="EC" id="2.5.1.9"/>
    </reaction>
</comment>
<evidence type="ECO:0000259" key="9">
    <source>
        <dbReference type="PROSITE" id="PS51177"/>
    </source>
</evidence>
<dbReference type="InterPro" id="IPR023366">
    <property type="entry name" value="ATP_synth_asu-like_sf"/>
</dbReference>
<sequence>MFTGIIEELGRVKKIEQQADAVRLTLEGPTVVSDVKRGDSIAVSGTCLTAVEFDDNSFTADVMKETLDRTSLSELKVGDPVNLERAMTAATRFGGHVVQGHVDGVGKIISREPSENWEWLRVSIPVELMKYIVLKGSITIDGVSLTVNEVGDDFIGLSLIPETLALTTLGSKQVGAKVNVEADVMAKHIERLLEARKN</sequence>
<keyword evidence="8" id="KW-0677">Repeat</keyword>
<dbReference type="PROSITE" id="PS51177">
    <property type="entry name" value="LUMAZINE_BIND"/>
    <property type="match status" value="2"/>
</dbReference>
<dbReference type="CDD" id="cd00402">
    <property type="entry name" value="Riboflavin_synthase_like"/>
    <property type="match status" value="1"/>
</dbReference>
<accession>A0A6J6N4A1</accession>
<dbReference type="SUPFAM" id="SSF63380">
    <property type="entry name" value="Riboflavin synthase domain-like"/>
    <property type="match status" value="2"/>
</dbReference>
<feature type="domain" description="Lumazine-binding" evidence="9">
    <location>
        <begin position="97"/>
        <end position="193"/>
    </location>
</feature>
<dbReference type="PANTHER" id="PTHR21098:SF12">
    <property type="entry name" value="RIBOFLAVIN SYNTHASE"/>
    <property type="match status" value="1"/>
</dbReference>
<feature type="domain" description="Lumazine-binding" evidence="9">
    <location>
        <begin position="1"/>
        <end position="96"/>
    </location>
</feature>
<dbReference type="Pfam" id="PF00677">
    <property type="entry name" value="Lum_binding"/>
    <property type="match status" value="2"/>
</dbReference>
<dbReference type="EMBL" id="CAEZXK010000005">
    <property type="protein sequence ID" value="CAB4681460.1"/>
    <property type="molecule type" value="Genomic_DNA"/>
</dbReference>
<keyword evidence="6" id="KW-0686">Riboflavin biosynthesis</keyword>
<dbReference type="PANTHER" id="PTHR21098">
    <property type="entry name" value="RIBOFLAVIN SYNTHASE ALPHA CHAIN"/>
    <property type="match status" value="1"/>
</dbReference>
<organism evidence="10">
    <name type="scientific">freshwater metagenome</name>
    <dbReference type="NCBI Taxonomy" id="449393"/>
    <lineage>
        <taxon>unclassified sequences</taxon>
        <taxon>metagenomes</taxon>
        <taxon>ecological metagenomes</taxon>
    </lineage>
</organism>
<dbReference type="NCBIfam" id="TIGR00187">
    <property type="entry name" value="ribE"/>
    <property type="match status" value="1"/>
</dbReference>
<dbReference type="Gene3D" id="2.40.30.20">
    <property type="match status" value="2"/>
</dbReference>
<evidence type="ECO:0000256" key="1">
    <source>
        <dbReference type="ARBA" id="ARBA00000968"/>
    </source>
</evidence>
<evidence type="ECO:0000256" key="3">
    <source>
        <dbReference type="ARBA" id="ARBA00004887"/>
    </source>
</evidence>